<proteinExistence type="inferred from homology"/>
<dbReference type="Pfam" id="PF00106">
    <property type="entry name" value="adh_short"/>
    <property type="match status" value="1"/>
</dbReference>
<gene>
    <name evidence="3" type="ORF">GCM10011403_25150</name>
</gene>
<sequence>MTKTILITGSTDGIGLAAAKKFVELGHHVLLHGRSESKLAAASQQLLDINSDAQIESYQADLSIKDDVDELATRIFEHHRNLDVLINNAGVYATSQSMSADGLDVRFMVNTFAPYMLTQLLEPLLGNSGRVINISSAAQSTVDLDALRGPSSLSDGEVYAQSKLALTMWSRHEALSQAGEGPLIVAVNPGSLLGTKMVKEAYGRDGADIQIGADILVKAALSDEFADANGLYFDNDSGQFASPHPDAMDAAKIARISMVIEEILDDQSVT</sequence>
<comment type="similarity">
    <text evidence="2">Belongs to the short-chain dehydrogenases/reductases (SDR) family.</text>
</comment>
<dbReference type="EMBL" id="BMIY01000011">
    <property type="protein sequence ID" value="GFZ81020.1"/>
    <property type="molecule type" value="Genomic_DNA"/>
</dbReference>
<name>A0A916QKU3_9GAMM</name>
<dbReference type="PANTHER" id="PTHR43157:SF31">
    <property type="entry name" value="PHOSPHATIDYLINOSITOL-GLYCAN BIOSYNTHESIS CLASS F PROTEIN"/>
    <property type="match status" value="1"/>
</dbReference>
<dbReference type="SUPFAM" id="SSF51735">
    <property type="entry name" value="NAD(P)-binding Rossmann-fold domains"/>
    <property type="match status" value="1"/>
</dbReference>
<dbReference type="PRINTS" id="PR00081">
    <property type="entry name" value="GDHRDH"/>
</dbReference>
<dbReference type="Gene3D" id="3.40.50.720">
    <property type="entry name" value="NAD(P)-binding Rossmann-like Domain"/>
    <property type="match status" value="1"/>
</dbReference>
<dbReference type="Proteomes" id="UP000627715">
    <property type="component" value="Unassembled WGS sequence"/>
</dbReference>
<evidence type="ECO:0000256" key="1">
    <source>
        <dbReference type="ARBA" id="ARBA00023002"/>
    </source>
</evidence>
<keyword evidence="4" id="KW-1185">Reference proteome</keyword>
<dbReference type="RefSeq" id="WP_068811190.1">
    <property type="nucleotide sequence ID" value="NZ_BMIY01000011.1"/>
</dbReference>
<dbReference type="AlphaFoldDB" id="A0A916QKU3"/>
<dbReference type="PRINTS" id="PR00080">
    <property type="entry name" value="SDRFAMILY"/>
</dbReference>
<dbReference type="InterPro" id="IPR002347">
    <property type="entry name" value="SDR_fam"/>
</dbReference>
<dbReference type="PANTHER" id="PTHR43157">
    <property type="entry name" value="PHOSPHATIDYLINOSITOL-GLYCAN BIOSYNTHESIS CLASS F PROTEIN-RELATED"/>
    <property type="match status" value="1"/>
</dbReference>
<accession>A0A916QKU3</accession>
<protein>
    <submittedName>
        <fullName evidence="3">Oxidoreductase</fullName>
    </submittedName>
</protein>
<organism evidence="3 4">
    <name type="scientific">Pseudohongiella nitratireducens</name>
    <dbReference type="NCBI Taxonomy" id="1768907"/>
    <lineage>
        <taxon>Bacteria</taxon>
        <taxon>Pseudomonadati</taxon>
        <taxon>Pseudomonadota</taxon>
        <taxon>Gammaproteobacteria</taxon>
        <taxon>Pseudomonadales</taxon>
        <taxon>Pseudohongiellaceae</taxon>
        <taxon>Pseudohongiella</taxon>
    </lineage>
</organism>
<keyword evidence="1" id="KW-0560">Oxidoreductase</keyword>
<reference evidence="3" key="1">
    <citation type="journal article" date="2014" name="Int. J. Syst. Evol. Microbiol.">
        <title>Complete genome sequence of Corynebacterium casei LMG S-19264T (=DSM 44701T), isolated from a smear-ripened cheese.</title>
        <authorList>
            <consortium name="US DOE Joint Genome Institute (JGI-PGF)"/>
            <person name="Walter F."/>
            <person name="Albersmeier A."/>
            <person name="Kalinowski J."/>
            <person name="Ruckert C."/>
        </authorList>
    </citation>
    <scope>NUCLEOTIDE SEQUENCE</scope>
    <source>
        <strain evidence="3">CGMCC 1.15425</strain>
    </source>
</reference>
<evidence type="ECO:0000313" key="4">
    <source>
        <dbReference type="Proteomes" id="UP000627715"/>
    </source>
</evidence>
<dbReference type="GO" id="GO:0016491">
    <property type="term" value="F:oxidoreductase activity"/>
    <property type="evidence" value="ECO:0007669"/>
    <property type="project" value="UniProtKB-KW"/>
</dbReference>
<comment type="caution">
    <text evidence="3">The sequence shown here is derived from an EMBL/GenBank/DDBJ whole genome shotgun (WGS) entry which is preliminary data.</text>
</comment>
<dbReference type="OrthoDB" id="5786478at2"/>
<evidence type="ECO:0000256" key="2">
    <source>
        <dbReference type="RuleBase" id="RU000363"/>
    </source>
</evidence>
<evidence type="ECO:0000313" key="3">
    <source>
        <dbReference type="EMBL" id="GFZ81020.1"/>
    </source>
</evidence>
<dbReference type="InterPro" id="IPR036291">
    <property type="entry name" value="NAD(P)-bd_dom_sf"/>
</dbReference>
<reference evidence="3" key="2">
    <citation type="submission" date="2020-09" db="EMBL/GenBank/DDBJ databases">
        <authorList>
            <person name="Sun Q."/>
            <person name="Zhou Y."/>
        </authorList>
    </citation>
    <scope>NUCLEOTIDE SEQUENCE</scope>
    <source>
        <strain evidence="3">CGMCC 1.15425</strain>
    </source>
</reference>